<accession>A0AAD5H4Y0</accession>
<dbReference type="AlphaFoldDB" id="A0AAD5H4Y0"/>
<gene>
    <name evidence="2" type="ORF">COHA_006764</name>
</gene>
<feature type="compositionally biased region" description="Basic and acidic residues" evidence="1">
    <location>
        <begin position="56"/>
        <end position="74"/>
    </location>
</feature>
<comment type="caution">
    <text evidence="2">The sequence shown here is derived from an EMBL/GenBank/DDBJ whole genome shotgun (WGS) entry which is preliminary data.</text>
</comment>
<evidence type="ECO:0000313" key="2">
    <source>
        <dbReference type="EMBL" id="KAI7839497.1"/>
    </source>
</evidence>
<evidence type="ECO:0000256" key="1">
    <source>
        <dbReference type="SAM" id="MobiDB-lite"/>
    </source>
</evidence>
<protein>
    <submittedName>
        <fullName evidence="2">Uncharacterized protein</fullName>
    </submittedName>
</protein>
<proteinExistence type="predicted"/>
<organism evidence="2 3">
    <name type="scientific">Chlorella ohadii</name>
    <dbReference type="NCBI Taxonomy" id="2649997"/>
    <lineage>
        <taxon>Eukaryota</taxon>
        <taxon>Viridiplantae</taxon>
        <taxon>Chlorophyta</taxon>
        <taxon>core chlorophytes</taxon>
        <taxon>Trebouxiophyceae</taxon>
        <taxon>Chlorellales</taxon>
        <taxon>Chlorellaceae</taxon>
        <taxon>Chlorella clade</taxon>
        <taxon>Chlorella</taxon>
    </lineage>
</organism>
<evidence type="ECO:0000313" key="3">
    <source>
        <dbReference type="Proteomes" id="UP001205105"/>
    </source>
</evidence>
<dbReference type="PANTHER" id="PTHR36021:SF1">
    <property type="entry name" value="COREPRESSOR"/>
    <property type="match status" value="1"/>
</dbReference>
<feature type="compositionally biased region" description="Basic and acidic residues" evidence="1">
    <location>
        <begin position="82"/>
        <end position="96"/>
    </location>
</feature>
<name>A0AAD5H4Y0_9CHLO</name>
<dbReference type="PANTHER" id="PTHR36021">
    <property type="entry name" value="COREPRESSOR"/>
    <property type="match status" value="1"/>
</dbReference>
<dbReference type="Proteomes" id="UP001205105">
    <property type="component" value="Unassembled WGS sequence"/>
</dbReference>
<feature type="compositionally biased region" description="Basic residues" evidence="1">
    <location>
        <begin position="118"/>
        <end position="154"/>
    </location>
</feature>
<feature type="region of interest" description="Disordered" evidence="1">
    <location>
        <begin position="56"/>
        <end position="197"/>
    </location>
</feature>
<feature type="compositionally biased region" description="Low complexity" evidence="1">
    <location>
        <begin position="156"/>
        <end position="177"/>
    </location>
</feature>
<feature type="compositionally biased region" description="Basic and acidic residues" evidence="1">
    <location>
        <begin position="105"/>
        <end position="117"/>
    </location>
</feature>
<reference evidence="2" key="1">
    <citation type="submission" date="2020-11" db="EMBL/GenBank/DDBJ databases">
        <title>Chlorella ohadii genome sequencing and assembly.</title>
        <authorList>
            <person name="Murik O."/>
            <person name="Treves H."/>
            <person name="Kedem I."/>
            <person name="Shotland Y."/>
            <person name="Kaplan A."/>
        </authorList>
    </citation>
    <scope>NUCLEOTIDE SEQUENCE</scope>
    <source>
        <strain evidence="2">1</strain>
    </source>
</reference>
<keyword evidence="3" id="KW-1185">Reference proteome</keyword>
<sequence length="197" mass="21938">MGKNQTHKSMQMAKHSRGGGGGGPEDVDPRYAGHDASFHTAEWHAARLAALTMERPSWDDWKKQQDEAAAREAAMEAANAQADREYKEALEAERARRLGYTKEGGVTKKKDKKAEKKKEKKERKKRKKSSKDKKKKHKRSSKDKRSKKKKRRHSSSSDSSSSSSGSSSDSDSSSSDSSDQDYGGMGSPVRLSRFLSM</sequence>
<dbReference type="EMBL" id="JADXDR010000100">
    <property type="protein sequence ID" value="KAI7839497.1"/>
    <property type="molecule type" value="Genomic_DNA"/>
</dbReference>
<feature type="region of interest" description="Disordered" evidence="1">
    <location>
        <begin position="1"/>
        <end position="34"/>
    </location>
</feature>